<evidence type="ECO:0008006" key="4">
    <source>
        <dbReference type="Google" id="ProtNLM"/>
    </source>
</evidence>
<feature type="transmembrane region" description="Helical" evidence="1">
    <location>
        <begin position="388"/>
        <end position="408"/>
    </location>
</feature>
<keyword evidence="3" id="KW-1185">Reference proteome</keyword>
<evidence type="ECO:0000313" key="3">
    <source>
        <dbReference type="Proteomes" id="UP000648352"/>
    </source>
</evidence>
<feature type="transmembrane region" description="Helical" evidence="1">
    <location>
        <begin position="361"/>
        <end position="382"/>
    </location>
</feature>
<feature type="transmembrane region" description="Helical" evidence="1">
    <location>
        <begin position="330"/>
        <end position="349"/>
    </location>
</feature>
<proteinExistence type="predicted"/>
<evidence type="ECO:0000256" key="1">
    <source>
        <dbReference type="SAM" id="Phobius"/>
    </source>
</evidence>
<organism evidence="2 3">
    <name type="scientific">Microbacterium pullorum</name>
    <dbReference type="NCBI Taxonomy" id="2762236"/>
    <lineage>
        <taxon>Bacteria</taxon>
        <taxon>Bacillati</taxon>
        <taxon>Actinomycetota</taxon>
        <taxon>Actinomycetes</taxon>
        <taxon>Micrococcales</taxon>
        <taxon>Microbacteriaceae</taxon>
        <taxon>Microbacterium</taxon>
    </lineage>
</organism>
<feature type="transmembrane region" description="Helical" evidence="1">
    <location>
        <begin position="86"/>
        <end position="103"/>
    </location>
</feature>
<comment type="caution">
    <text evidence="2">The sequence shown here is derived from an EMBL/GenBank/DDBJ whole genome shotgun (WGS) entry which is preliminary data.</text>
</comment>
<sequence>MTVTAPRTAVSPARPATTRTARPWLLPAVALGLAVVAWLVAVPSLRDAPWHLFGLLAAASPLFPVSIAVAVIAFCLAIALRATRTAGVALVATILMTRLPTAISTDAPLYSWTYKHFGPIDYIQRFGSVDVDADIYHNWPGAFSFIAWLNTVTGSETIDIAQWFAVGSQLAVAAAIFFLARTYGMNPATALVAAFGAHAVNWVAQDYFSPQAIGFALAIVVVALILASVKVKAAAWVAVPIYAAIVVTHQLTPYWLLAAVLLLTLIGRVRPRYIVVVFAVIAIGYMLLHMNVLSQFGRLLNFDFLSNILTPSARNETLGNPSIGQIANSWAARGVTLLVWVSAGLVTVMRLLRRRDQWRETLVPAIVAFSPALILVGQGYGGEAMFRVFLYSIPGCLLILAPGLTRLLRGELVTARRAGQAGVTGLIAITSLTSMQAYYGSWFANLVTPESVRLTTEVLRNEDPATLTIGVAPGAPGRLVAEYVDFVAADELFDSGIDMWLTSWPGWETEQFADPRRVTRLTDSLVWERRPALVVITQQMRDYSTYYGTLPEGALERFEGILQDDSRWELVHESDETLVYRLDLGATRLG</sequence>
<feature type="transmembrane region" description="Helical" evidence="1">
    <location>
        <begin position="53"/>
        <end position="79"/>
    </location>
</feature>
<feature type="transmembrane region" description="Helical" evidence="1">
    <location>
        <begin position="212"/>
        <end position="229"/>
    </location>
</feature>
<dbReference type="RefSeq" id="WP_191718143.1">
    <property type="nucleotide sequence ID" value="NZ_JACSQP010000003.1"/>
</dbReference>
<evidence type="ECO:0000313" key="2">
    <source>
        <dbReference type="EMBL" id="MBD7957068.1"/>
    </source>
</evidence>
<feature type="transmembrane region" description="Helical" evidence="1">
    <location>
        <begin position="241"/>
        <end position="266"/>
    </location>
</feature>
<keyword evidence="1" id="KW-0812">Transmembrane</keyword>
<feature type="transmembrane region" description="Helical" evidence="1">
    <location>
        <begin position="273"/>
        <end position="292"/>
    </location>
</feature>
<protein>
    <recommendedName>
        <fullName evidence="4">Glycosyltransferase RgtA/B/C/D-like domain-containing protein</fullName>
    </recommendedName>
</protein>
<keyword evidence="1" id="KW-1133">Transmembrane helix</keyword>
<keyword evidence="1" id="KW-0472">Membrane</keyword>
<gene>
    <name evidence="2" type="ORF">H9651_05425</name>
</gene>
<feature type="transmembrane region" description="Helical" evidence="1">
    <location>
        <begin position="24"/>
        <end position="41"/>
    </location>
</feature>
<dbReference type="Proteomes" id="UP000648352">
    <property type="component" value="Unassembled WGS sequence"/>
</dbReference>
<name>A0ABR8S0S8_9MICO</name>
<feature type="transmembrane region" description="Helical" evidence="1">
    <location>
        <begin position="160"/>
        <end position="180"/>
    </location>
</feature>
<dbReference type="EMBL" id="JACSQP010000003">
    <property type="protein sequence ID" value="MBD7957068.1"/>
    <property type="molecule type" value="Genomic_DNA"/>
</dbReference>
<accession>A0ABR8S0S8</accession>
<reference evidence="2 3" key="1">
    <citation type="submission" date="2020-08" db="EMBL/GenBank/DDBJ databases">
        <title>A Genomic Blueprint of the Chicken Gut Microbiome.</title>
        <authorList>
            <person name="Gilroy R."/>
            <person name="Ravi A."/>
            <person name="Getino M."/>
            <person name="Pursley I."/>
            <person name="Horton D.L."/>
            <person name="Alikhan N.-F."/>
            <person name="Baker D."/>
            <person name="Gharbi K."/>
            <person name="Hall N."/>
            <person name="Watson M."/>
            <person name="Adriaenssens E.M."/>
            <person name="Foster-Nyarko E."/>
            <person name="Jarju S."/>
            <person name="Secka A."/>
            <person name="Antonio M."/>
            <person name="Oren A."/>
            <person name="Chaudhuri R."/>
            <person name="La Ragione R.M."/>
            <person name="Hildebrand F."/>
            <person name="Pallen M.J."/>
        </authorList>
    </citation>
    <scope>NUCLEOTIDE SEQUENCE [LARGE SCALE GENOMIC DNA]</scope>
    <source>
        <strain evidence="2 3">Sa4CUA7</strain>
    </source>
</reference>